<evidence type="ECO:0000256" key="2">
    <source>
        <dbReference type="ARBA" id="ARBA00012438"/>
    </source>
</evidence>
<dbReference type="EC" id="2.7.13.3" evidence="2"/>
<keyword evidence="3" id="KW-0597">Phosphoprotein</keyword>
<dbReference type="Pfam" id="PF00512">
    <property type="entry name" value="HisKA"/>
    <property type="match status" value="1"/>
</dbReference>
<dbReference type="SUPFAM" id="SSF47384">
    <property type="entry name" value="Homodimeric domain of signal transducing histidine kinase"/>
    <property type="match status" value="1"/>
</dbReference>
<organism evidence="8 9">
    <name type="scientific">Candidatus Nitrosocosmicus franklandianus</name>
    <dbReference type="NCBI Taxonomy" id="1798806"/>
    <lineage>
        <taxon>Archaea</taxon>
        <taxon>Nitrososphaerota</taxon>
        <taxon>Nitrososphaeria</taxon>
        <taxon>Nitrososphaerales</taxon>
        <taxon>Nitrososphaeraceae</taxon>
        <taxon>Candidatus Nitrosocosmicus</taxon>
    </lineage>
</organism>
<protein>
    <recommendedName>
        <fullName evidence="2">histidine kinase</fullName>
        <ecNumber evidence="2">2.7.13.3</ecNumber>
    </recommendedName>
</protein>
<dbReference type="PANTHER" id="PTHR43711">
    <property type="entry name" value="TWO-COMPONENT HISTIDINE KINASE"/>
    <property type="match status" value="1"/>
</dbReference>
<dbReference type="InterPro" id="IPR036097">
    <property type="entry name" value="HisK_dim/P_sf"/>
</dbReference>
<dbReference type="Gene3D" id="3.30.565.10">
    <property type="entry name" value="Histidine kinase-like ATPase, C-terminal domain"/>
    <property type="match status" value="1"/>
</dbReference>
<evidence type="ECO:0000313" key="8">
    <source>
        <dbReference type="EMBL" id="VFJ14596.1"/>
    </source>
</evidence>
<evidence type="ECO:0000256" key="5">
    <source>
        <dbReference type="ARBA" id="ARBA00022777"/>
    </source>
</evidence>
<reference evidence="8 9" key="1">
    <citation type="submission" date="2019-02" db="EMBL/GenBank/DDBJ databases">
        <authorList>
            <person name="Lehtovirta-Morley E L."/>
        </authorList>
    </citation>
    <scope>NUCLEOTIDE SEQUENCE [LARGE SCALE GENOMIC DNA]</scope>
    <source>
        <strain evidence="8">NFRAN1</strain>
    </source>
</reference>
<dbReference type="AlphaFoldDB" id="A0A484ICQ7"/>
<dbReference type="SMART" id="SM00387">
    <property type="entry name" value="HATPase_c"/>
    <property type="match status" value="1"/>
</dbReference>
<sequence length="759" mass="87105">MTSTKYDKKVVSSQNLHLRKNTQILYGAENAVGKGVEFMKNTKRRMDITFDHRAPSIVIKIPQYYEGYKDILSRGGKIRCITIITKENLEYCEELIKIVSELRHLDGLKGGIAINDSEYMATTVLKEAQPLTEVIYSNVDEVVEQGQFIFDTLWKNAIPAQRRIKELREGIKTHETKLIEESSDTVIENVISKIFVNETEINICTSIDGSKYGKDYLTKFLTSSLHNYEINHQRKIRLLAEINRDNFDIIKKLLELGLEIKHSKDVLSINYIVTKSDLAVAIKRTGENVPTDSILYSNDPSYLDHFSKVFSELWKNGRDPERIIKSFEDETELSFIETIEDPEESIKLIRTLITSAETEILGILPNFNSFLRQVDEGMMNFIKTIALSKPNLNIRILIVEEVNDEMCKQIESIFNQYNNDTSGLIDVNDIQLEYRFKDIDNFRLKLLDSKLFTEIGFLIVDKKKSLLIESRNIPSLNMLQTIGLSSYSNSIRISKSYASIFDTLWNQAELYDKLKIQDRLQKEFINIAAHELRNPVQLLLGFSDILMNSQGSIESCDKFIVTINQSTKRLAKLIDKVLDVTQLENELLILNKETFDIDQLLIDIVKEYNNNIRLVNKKQVEIEYASEKPGGKNTLVYYKEDFGTVHADRVRIIQVIMNILENAVEFTQAGKIQIELCQKPDSNELFLSIKDSGCGIDPEVLPKLFTKFVSKSRKGTGLGLYISRKVIEAHGGKIWAENCYDNSNNITGSRFTFSLPYRK</sequence>
<dbReference type="InterPro" id="IPR003594">
    <property type="entry name" value="HATPase_dom"/>
</dbReference>
<evidence type="ECO:0000256" key="3">
    <source>
        <dbReference type="ARBA" id="ARBA00022553"/>
    </source>
</evidence>
<dbReference type="OrthoDB" id="342253at2157"/>
<proteinExistence type="predicted"/>
<dbReference type="SUPFAM" id="SSF55874">
    <property type="entry name" value="ATPase domain of HSP90 chaperone/DNA topoisomerase II/histidine kinase"/>
    <property type="match status" value="1"/>
</dbReference>
<evidence type="ECO:0000313" key="9">
    <source>
        <dbReference type="Proteomes" id="UP000294299"/>
    </source>
</evidence>
<dbReference type="PROSITE" id="PS50109">
    <property type="entry name" value="HIS_KIN"/>
    <property type="match status" value="1"/>
</dbReference>
<dbReference type="Gene3D" id="1.10.287.130">
    <property type="match status" value="1"/>
</dbReference>
<dbReference type="CDD" id="cd00082">
    <property type="entry name" value="HisKA"/>
    <property type="match status" value="1"/>
</dbReference>
<feature type="domain" description="Histidine kinase" evidence="7">
    <location>
        <begin position="527"/>
        <end position="759"/>
    </location>
</feature>
<name>A0A484ICQ7_9ARCH</name>
<keyword evidence="6" id="KW-0902">Two-component regulatory system</keyword>
<dbReference type="CDD" id="cd00075">
    <property type="entry name" value="HATPase"/>
    <property type="match status" value="1"/>
</dbReference>
<dbReference type="Pfam" id="PF02518">
    <property type="entry name" value="HATPase_c"/>
    <property type="match status" value="1"/>
</dbReference>
<dbReference type="KEGG" id="nfn:NFRAN_2274"/>
<keyword evidence="4 8" id="KW-0808">Transferase</keyword>
<comment type="catalytic activity">
    <reaction evidence="1">
        <text>ATP + protein L-histidine = ADP + protein N-phospho-L-histidine.</text>
        <dbReference type="EC" id="2.7.13.3"/>
    </reaction>
</comment>
<evidence type="ECO:0000256" key="6">
    <source>
        <dbReference type="ARBA" id="ARBA00023012"/>
    </source>
</evidence>
<gene>
    <name evidence="8" type="primary">srrB</name>
    <name evidence="8" type="ORF">NFRAN_2274</name>
</gene>
<dbReference type="InterPro" id="IPR050736">
    <property type="entry name" value="Sensor_HK_Regulatory"/>
</dbReference>
<dbReference type="InterPro" id="IPR005467">
    <property type="entry name" value="His_kinase_dom"/>
</dbReference>
<dbReference type="PANTHER" id="PTHR43711:SF1">
    <property type="entry name" value="HISTIDINE KINASE 1"/>
    <property type="match status" value="1"/>
</dbReference>
<dbReference type="InterPro" id="IPR004358">
    <property type="entry name" value="Sig_transdc_His_kin-like_C"/>
</dbReference>
<keyword evidence="9" id="KW-1185">Reference proteome</keyword>
<dbReference type="InterPro" id="IPR003661">
    <property type="entry name" value="HisK_dim/P_dom"/>
</dbReference>
<evidence type="ECO:0000256" key="1">
    <source>
        <dbReference type="ARBA" id="ARBA00000085"/>
    </source>
</evidence>
<accession>A0A484ICQ7</accession>
<dbReference type="InterPro" id="IPR036890">
    <property type="entry name" value="HATPase_C_sf"/>
</dbReference>
<dbReference type="SMART" id="SM00388">
    <property type="entry name" value="HisKA"/>
    <property type="match status" value="1"/>
</dbReference>
<dbReference type="EMBL" id="LR216287">
    <property type="protein sequence ID" value="VFJ14596.1"/>
    <property type="molecule type" value="Genomic_DNA"/>
</dbReference>
<dbReference type="GeneID" id="39421500"/>
<keyword evidence="5" id="KW-0418">Kinase</keyword>
<dbReference type="RefSeq" id="WP_134484755.1">
    <property type="nucleotide sequence ID" value="NZ_LR216287.1"/>
</dbReference>
<dbReference type="GO" id="GO:0000155">
    <property type="term" value="F:phosphorelay sensor kinase activity"/>
    <property type="evidence" value="ECO:0007669"/>
    <property type="project" value="InterPro"/>
</dbReference>
<evidence type="ECO:0000256" key="4">
    <source>
        <dbReference type="ARBA" id="ARBA00022679"/>
    </source>
</evidence>
<dbReference type="PRINTS" id="PR00344">
    <property type="entry name" value="BCTRLSENSOR"/>
</dbReference>
<evidence type="ECO:0000259" key="7">
    <source>
        <dbReference type="PROSITE" id="PS50109"/>
    </source>
</evidence>
<dbReference type="Proteomes" id="UP000294299">
    <property type="component" value="Chromosome NFRAN"/>
</dbReference>